<reference evidence="10 11" key="1">
    <citation type="journal article" date="2018" name="Mol. Biol. Evol.">
        <title>Broad Genomic Sampling Reveals a Smut Pathogenic Ancestry of the Fungal Clade Ustilaginomycotina.</title>
        <authorList>
            <person name="Kijpornyongpan T."/>
            <person name="Mondo S.J."/>
            <person name="Barry K."/>
            <person name="Sandor L."/>
            <person name="Lee J."/>
            <person name="Lipzen A."/>
            <person name="Pangilinan J."/>
            <person name="LaButti K."/>
            <person name="Hainaut M."/>
            <person name="Henrissat B."/>
            <person name="Grigoriev I.V."/>
            <person name="Spatafora J.W."/>
            <person name="Aime M.C."/>
        </authorList>
    </citation>
    <scope>NUCLEOTIDE SEQUENCE [LARGE SCALE GENOMIC DNA]</scope>
    <source>
        <strain evidence="10 11">MCA 5214</strain>
    </source>
</reference>
<accession>A0A316UU33</accession>
<name>A0A316UU33_9BASI</name>
<keyword evidence="4" id="KW-0029">Amino-acid transport</keyword>
<dbReference type="OrthoDB" id="10062876at2759"/>
<dbReference type="STRING" id="1569628.A0A316UU33"/>
<feature type="transmembrane region" description="Helical" evidence="8">
    <location>
        <begin position="493"/>
        <end position="512"/>
    </location>
</feature>
<dbReference type="GO" id="GO:0015171">
    <property type="term" value="F:amino acid transmembrane transporter activity"/>
    <property type="evidence" value="ECO:0007669"/>
    <property type="project" value="TreeGrafter"/>
</dbReference>
<dbReference type="InterPro" id="IPR050524">
    <property type="entry name" value="APC_YAT"/>
</dbReference>
<feature type="domain" description="Amino acid permease/ SLC12A" evidence="9">
    <location>
        <begin position="55"/>
        <end position="517"/>
    </location>
</feature>
<comment type="subcellular location">
    <subcellularLocation>
        <location evidence="1">Membrane</location>
        <topology evidence="1">Multi-pass membrane protein</topology>
    </subcellularLocation>
</comment>
<dbReference type="InterPro" id="IPR004840">
    <property type="entry name" value="Amino_acid_permease_CS"/>
</dbReference>
<feature type="region of interest" description="Disordered" evidence="7">
    <location>
        <begin position="1"/>
        <end position="22"/>
    </location>
</feature>
<dbReference type="GeneID" id="37027436"/>
<dbReference type="Pfam" id="PF00324">
    <property type="entry name" value="AA_permease"/>
    <property type="match status" value="1"/>
</dbReference>
<dbReference type="RefSeq" id="XP_025363411.1">
    <property type="nucleotide sequence ID" value="XM_025505613.1"/>
</dbReference>
<evidence type="ECO:0000256" key="7">
    <source>
        <dbReference type="SAM" id="MobiDB-lite"/>
    </source>
</evidence>
<evidence type="ECO:0000259" key="9">
    <source>
        <dbReference type="Pfam" id="PF00324"/>
    </source>
</evidence>
<feature type="transmembrane region" description="Helical" evidence="8">
    <location>
        <begin position="161"/>
        <end position="183"/>
    </location>
</feature>
<dbReference type="InterPro" id="IPR004841">
    <property type="entry name" value="AA-permease/SLC12A_dom"/>
</dbReference>
<feature type="transmembrane region" description="Helical" evidence="8">
    <location>
        <begin position="416"/>
        <end position="441"/>
    </location>
</feature>
<feature type="transmembrane region" description="Helical" evidence="8">
    <location>
        <begin position="462"/>
        <end position="487"/>
    </location>
</feature>
<feature type="transmembrane region" description="Helical" evidence="8">
    <location>
        <begin position="386"/>
        <end position="404"/>
    </location>
</feature>
<keyword evidence="6 8" id="KW-0472">Membrane</keyword>
<sequence>MQSHNEHDIVAEKAPSDDFKDLQQQPSVGALSKQQDGVDGHGEGELHRALSSRQITMIAIGGAVGTGLIISSGSALHQAGPGGLLIAYIVLGVVCYGVLTALGEMTAYMPLKRGFAGHASQFVDNSFGFAVGFNYLFKYLVLPPSQLNATAVLITFWRPDLSGAIWISIFGAAIISLNVFGGVRVFGIAEYWMSFAKILVLVGLIILCICISAGAGPNNSYRGFSAWGNGQAFNEYLKTGATGRFIGTWSAFTIALFAYIGSELIGVTAGEAKNPRKAMPRAIKSLLYRILFFYVLLIFLVGLIVSADDPLLIGASKGKSTAAASPFVVAIKSAGIPVLPGFLNACFLIFTFSAANSDLYIASRTLYGLSRAGQAPRIFTKCDKHGTPYVAILACSLFIALAYINVGSGGPKAFTYLTSSVTIFGGLAWVGILVSHLRMMAGMKAQGIDRKTLPYASPFQPYFGYFCLFVISLVIFFKGFTAFIGTFDYKSFITNYIGLPLFAILFLGWKIVKKTRFVSATDMDLSTGAREISDVQEEEDEVLDDEEKLSKKQRIMNLVKVM</sequence>
<evidence type="ECO:0000256" key="6">
    <source>
        <dbReference type="ARBA" id="ARBA00023136"/>
    </source>
</evidence>
<keyword evidence="11" id="KW-1185">Reference proteome</keyword>
<keyword evidence="5 8" id="KW-1133">Transmembrane helix</keyword>
<dbReference type="Gene3D" id="1.20.1740.10">
    <property type="entry name" value="Amino acid/polyamine transporter I"/>
    <property type="match status" value="1"/>
</dbReference>
<evidence type="ECO:0000256" key="4">
    <source>
        <dbReference type="ARBA" id="ARBA00022970"/>
    </source>
</evidence>
<dbReference type="GO" id="GO:0016020">
    <property type="term" value="C:membrane"/>
    <property type="evidence" value="ECO:0007669"/>
    <property type="project" value="UniProtKB-SubCell"/>
</dbReference>
<gene>
    <name evidence="10" type="ORF">BDZ90DRAFT_230806</name>
</gene>
<dbReference type="PANTHER" id="PTHR43341">
    <property type="entry name" value="AMINO ACID PERMEASE"/>
    <property type="match status" value="1"/>
</dbReference>
<evidence type="ECO:0000313" key="10">
    <source>
        <dbReference type="EMBL" id="PWN28799.1"/>
    </source>
</evidence>
<organism evidence="10 11">
    <name type="scientific">Jaminaea rosea</name>
    <dbReference type="NCBI Taxonomy" id="1569628"/>
    <lineage>
        <taxon>Eukaryota</taxon>
        <taxon>Fungi</taxon>
        <taxon>Dikarya</taxon>
        <taxon>Basidiomycota</taxon>
        <taxon>Ustilaginomycotina</taxon>
        <taxon>Exobasidiomycetes</taxon>
        <taxon>Microstromatales</taxon>
        <taxon>Microstromatales incertae sedis</taxon>
        <taxon>Jaminaea</taxon>
    </lineage>
</organism>
<dbReference type="PANTHER" id="PTHR43341:SF9">
    <property type="entry name" value="DICARBOXYLIC AMINO ACID PERMEASE"/>
    <property type="match status" value="1"/>
</dbReference>
<evidence type="ECO:0000256" key="3">
    <source>
        <dbReference type="ARBA" id="ARBA00022692"/>
    </source>
</evidence>
<protein>
    <submittedName>
        <fullName evidence="10">Putative DIP5-glutamate and aspartate permease</fullName>
    </submittedName>
</protein>
<dbReference type="PIRSF" id="PIRSF006060">
    <property type="entry name" value="AA_transporter"/>
    <property type="match status" value="1"/>
</dbReference>
<dbReference type="FunFam" id="1.20.1740.10:FF:000006">
    <property type="entry name" value="General amino acid permease"/>
    <property type="match status" value="1"/>
</dbReference>
<feature type="transmembrane region" description="Helical" evidence="8">
    <location>
        <begin position="327"/>
        <end position="350"/>
    </location>
</feature>
<evidence type="ECO:0000256" key="5">
    <source>
        <dbReference type="ARBA" id="ARBA00022989"/>
    </source>
</evidence>
<proteinExistence type="predicted"/>
<keyword evidence="2" id="KW-0813">Transport</keyword>
<feature type="transmembrane region" description="Helical" evidence="8">
    <location>
        <begin position="195"/>
        <end position="215"/>
    </location>
</feature>
<feature type="transmembrane region" description="Helical" evidence="8">
    <location>
        <begin position="55"/>
        <end position="76"/>
    </location>
</feature>
<evidence type="ECO:0000256" key="8">
    <source>
        <dbReference type="SAM" id="Phobius"/>
    </source>
</evidence>
<dbReference type="AlphaFoldDB" id="A0A316UU33"/>
<dbReference type="EMBL" id="KZ819664">
    <property type="protein sequence ID" value="PWN28799.1"/>
    <property type="molecule type" value="Genomic_DNA"/>
</dbReference>
<feature type="transmembrane region" description="Helical" evidence="8">
    <location>
        <begin position="286"/>
        <end position="307"/>
    </location>
</feature>
<evidence type="ECO:0000256" key="2">
    <source>
        <dbReference type="ARBA" id="ARBA00022448"/>
    </source>
</evidence>
<dbReference type="PROSITE" id="PS00218">
    <property type="entry name" value="AMINO_ACID_PERMEASE_1"/>
    <property type="match status" value="1"/>
</dbReference>
<evidence type="ECO:0000256" key="1">
    <source>
        <dbReference type="ARBA" id="ARBA00004141"/>
    </source>
</evidence>
<feature type="transmembrane region" description="Helical" evidence="8">
    <location>
        <begin position="82"/>
        <end position="102"/>
    </location>
</feature>
<keyword evidence="3 8" id="KW-0812">Transmembrane</keyword>
<feature type="compositionally biased region" description="Basic and acidic residues" evidence="7">
    <location>
        <begin position="1"/>
        <end position="21"/>
    </location>
</feature>
<feature type="transmembrane region" description="Helical" evidence="8">
    <location>
        <begin position="246"/>
        <end position="265"/>
    </location>
</feature>
<dbReference type="Proteomes" id="UP000245884">
    <property type="component" value="Unassembled WGS sequence"/>
</dbReference>
<evidence type="ECO:0000313" key="11">
    <source>
        <dbReference type="Proteomes" id="UP000245884"/>
    </source>
</evidence>